<comment type="caution">
    <text evidence="2">The sequence shown here is derived from an EMBL/GenBank/DDBJ whole genome shotgun (WGS) entry which is preliminary data.</text>
</comment>
<accession>A0AAD4D3T3</accession>
<protein>
    <submittedName>
        <fullName evidence="2">Uncharacterized protein</fullName>
    </submittedName>
</protein>
<evidence type="ECO:0000256" key="1">
    <source>
        <dbReference type="SAM" id="MobiDB-lite"/>
    </source>
</evidence>
<evidence type="ECO:0000313" key="2">
    <source>
        <dbReference type="EMBL" id="KAG0263313.1"/>
    </source>
</evidence>
<feature type="non-terminal residue" evidence="2">
    <location>
        <position position="1"/>
    </location>
</feature>
<dbReference type="EMBL" id="JAAAIL010001899">
    <property type="protein sequence ID" value="KAG0263313.1"/>
    <property type="molecule type" value="Genomic_DNA"/>
</dbReference>
<reference evidence="2" key="1">
    <citation type="journal article" date="2020" name="Fungal Divers.">
        <title>Resolving the Mortierellaceae phylogeny through synthesis of multi-gene phylogenetics and phylogenomics.</title>
        <authorList>
            <person name="Vandepol N."/>
            <person name="Liber J."/>
            <person name="Desiro A."/>
            <person name="Na H."/>
            <person name="Kennedy M."/>
            <person name="Barry K."/>
            <person name="Grigoriev I.V."/>
            <person name="Miller A.N."/>
            <person name="O'Donnell K."/>
            <person name="Stajich J.E."/>
            <person name="Bonito G."/>
        </authorList>
    </citation>
    <scope>NUCLEOTIDE SEQUENCE</scope>
    <source>
        <strain evidence="2">NRRL 28262</strain>
    </source>
</reference>
<gene>
    <name evidence="2" type="ORF">BGZ95_003816</name>
</gene>
<dbReference type="Proteomes" id="UP001194580">
    <property type="component" value="Unassembled WGS sequence"/>
</dbReference>
<feature type="compositionally biased region" description="Low complexity" evidence="1">
    <location>
        <begin position="1"/>
        <end position="10"/>
    </location>
</feature>
<sequence length="110" mass="12657">YSDQQWSSSSSHRRYVSSPIHQEFSGEEFEYYEENDDDNGDDDASSYQERQRRTVDNLSSAATAMSLRSFGEGVPTQMNTLKRSSSGMQKSLSMDGYYSRPVENRRRMSV</sequence>
<proteinExistence type="predicted"/>
<feature type="compositionally biased region" description="Polar residues" evidence="1">
    <location>
        <begin position="76"/>
        <end position="92"/>
    </location>
</feature>
<dbReference type="AlphaFoldDB" id="A0AAD4D3T3"/>
<name>A0AAD4D3T3_9FUNG</name>
<organism evidence="2 3">
    <name type="scientific">Linnemannia exigua</name>
    <dbReference type="NCBI Taxonomy" id="604196"/>
    <lineage>
        <taxon>Eukaryota</taxon>
        <taxon>Fungi</taxon>
        <taxon>Fungi incertae sedis</taxon>
        <taxon>Mucoromycota</taxon>
        <taxon>Mortierellomycotina</taxon>
        <taxon>Mortierellomycetes</taxon>
        <taxon>Mortierellales</taxon>
        <taxon>Mortierellaceae</taxon>
        <taxon>Linnemannia</taxon>
    </lineage>
</organism>
<evidence type="ECO:0000313" key="3">
    <source>
        <dbReference type="Proteomes" id="UP001194580"/>
    </source>
</evidence>
<keyword evidence="3" id="KW-1185">Reference proteome</keyword>
<feature type="region of interest" description="Disordered" evidence="1">
    <location>
        <begin position="1"/>
        <end position="110"/>
    </location>
</feature>
<feature type="compositionally biased region" description="Acidic residues" evidence="1">
    <location>
        <begin position="25"/>
        <end position="44"/>
    </location>
</feature>
<feature type="non-terminal residue" evidence="2">
    <location>
        <position position="110"/>
    </location>
</feature>